<accession>A0AAD7ATF5</accession>
<feature type="transmembrane region" description="Helical" evidence="1">
    <location>
        <begin position="173"/>
        <end position="194"/>
    </location>
</feature>
<feature type="transmembrane region" description="Helical" evidence="1">
    <location>
        <begin position="83"/>
        <end position="105"/>
    </location>
</feature>
<feature type="transmembrane region" description="Helical" evidence="1">
    <location>
        <begin position="125"/>
        <end position="144"/>
    </location>
</feature>
<feature type="transmembrane region" description="Helical" evidence="1">
    <location>
        <begin position="52"/>
        <end position="71"/>
    </location>
</feature>
<keyword evidence="1" id="KW-0812">Transmembrane</keyword>
<keyword evidence="3" id="KW-1185">Reference proteome</keyword>
<keyword evidence="1" id="KW-1133">Transmembrane helix</keyword>
<reference evidence="2" key="1">
    <citation type="submission" date="2023-03" db="EMBL/GenBank/DDBJ databases">
        <title>Massive genome expansion in bonnet fungi (Mycena s.s.) driven by repeated elements and novel gene families across ecological guilds.</title>
        <authorList>
            <consortium name="Lawrence Berkeley National Laboratory"/>
            <person name="Harder C.B."/>
            <person name="Miyauchi S."/>
            <person name="Viragh M."/>
            <person name="Kuo A."/>
            <person name="Thoen E."/>
            <person name="Andreopoulos B."/>
            <person name="Lu D."/>
            <person name="Skrede I."/>
            <person name="Drula E."/>
            <person name="Henrissat B."/>
            <person name="Morin E."/>
            <person name="Kohler A."/>
            <person name="Barry K."/>
            <person name="LaButti K."/>
            <person name="Morin E."/>
            <person name="Salamov A."/>
            <person name="Lipzen A."/>
            <person name="Mereny Z."/>
            <person name="Hegedus B."/>
            <person name="Baldrian P."/>
            <person name="Stursova M."/>
            <person name="Weitz H."/>
            <person name="Taylor A."/>
            <person name="Grigoriev I.V."/>
            <person name="Nagy L.G."/>
            <person name="Martin F."/>
            <person name="Kauserud H."/>
        </authorList>
    </citation>
    <scope>NUCLEOTIDE SEQUENCE</scope>
    <source>
        <strain evidence="2">CBHHK002</strain>
    </source>
</reference>
<dbReference type="AlphaFoldDB" id="A0AAD7ATF5"/>
<feature type="transmembrane region" description="Helical" evidence="1">
    <location>
        <begin position="206"/>
        <end position="232"/>
    </location>
</feature>
<evidence type="ECO:0000313" key="3">
    <source>
        <dbReference type="Proteomes" id="UP001218218"/>
    </source>
</evidence>
<sequence>MLIVVVYLYVASLVQFALDFYSAFNHIHSLLMVPDTPIPDRADLAEANVAEVWTYLQALLVFNMMIADAVVIWRTWIVYQERILAISIPCILLLASFVFTLVDIICYTYHGSLPGGEKICPKAAIVGWALSVGTNVICTILVGFKAWRHRKRTRELNLPGNVRNPHRIATERIILTFVDYGFIYGLLWLTQVIAFVKFTRDSPWQYVYEVLVSMGDQITGMYPTLVIAVVNFQPPIWEEKRFTISNDASFTPLPWSVKRSGYTNTSSTHPGVGRHLDIVIDITRENCIASRNVKWPPSE</sequence>
<protein>
    <submittedName>
        <fullName evidence="2">Uncharacterized protein</fullName>
    </submittedName>
</protein>
<comment type="caution">
    <text evidence="2">The sequence shown here is derived from an EMBL/GenBank/DDBJ whole genome shotgun (WGS) entry which is preliminary data.</text>
</comment>
<proteinExistence type="predicted"/>
<keyword evidence="1" id="KW-0472">Membrane</keyword>
<dbReference type="Proteomes" id="UP001218218">
    <property type="component" value="Unassembled WGS sequence"/>
</dbReference>
<name>A0AAD7ATF5_9AGAR</name>
<gene>
    <name evidence="2" type="ORF">DFH08DRAFT_928064</name>
</gene>
<evidence type="ECO:0000313" key="2">
    <source>
        <dbReference type="EMBL" id="KAJ7367593.1"/>
    </source>
</evidence>
<dbReference type="EMBL" id="JARIHO010000001">
    <property type="protein sequence ID" value="KAJ7367593.1"/>
    <property type="molecule type" value="Genomic_DNA"/>
</dbReference>
<organism evidence="2 3">
    <name type="scientific">Mycena albidolilacea</name>
    <dbReference type="NCBI Taxonomy" id="1033008"/>
    <lineage>
        <taxon>Eukaryota</taxon>
        <taxon>Fungi</taxon>
        <taxon>Dikarya</taxon>
        <taxon>Basidiomycota</taxon>
        <taxon>Agaricomycotina</taxon>
        <taxon>Agaricomycetes</taxon>
        <taxon>Agaricomycetidae</taxon>
        <taxon>Agaricales</taxon>
        <taxon>Marasmiineae</taxon>
        <taxon>Mycenaceae</taxon>
        <taxon>Mycena</taxon>
    </lineage>
</organism>
<evidence type="ECO:0000256" key="1">
    <source>
        <dbReference type="SAM" id="Phobius"/>
    </source>
</evidence>